<name>A0ABW2DF12_9BACT</name>
<dbReference type="GO" id="GO:0016829">
    <property type="term" value="F:lyase activity"/>
    <property type="evidence" value="ECO:0007669"/>
    <property type="project" value="UniProtKB-KW"/>
</dbReference>
<dbReference type="EC" id="2.3.-.-" evidence="4"/>
<dbReference type="CDD" id="cd04301">
    <property type="entry name" value="NAT_SF"/>
    <property type="match status" value="1"/>
</dbReference>
<dbReference type="InterPro" id="IPR000182">
    <property type="entry name" value="GNAT_dom"/>
</dbReference>
<dbReference type="InterPro" id="IPR051016">
    <property type="entry name" value="Diverse_Substrate_AcTransf"/>
</dbReference>
<keyword evidence="4" id="KW-0456">Lyase</keyword>
<dbReference type="SUPFAM" id="SSF55729">
    <property type="entry name" value="Acyl-CoA N-acyltransferases (Nat)"/>
    <property type="match status" value="1"/>
</dbReference>
<dbReference type="GO" id="GO:0016746">
    <property type="term" value="F:acyltransferase activity"/>
    <property type="evidence" value="ECO:0007669"/>
    <property type="project" value="UniProtKB-KW"/>
</dbReference>
<keyword evidence="2 4" id="KW-0012">Acyltransferase</keyword>
<dbReference type="Proteomes" id="UP001596405">
    <property type="component" value="Unassembled WGS sequence"/>
</dbReference>
<dbReference type="EMBL" id="JBHSYQ010000003">
    <property type="protein sequence ID" value="MFC6996437.1"/>
    <property type="molecule type" value="Genomic_DNA"/>
</dbReference>
<proteinExistence type="predicted"/>
<gene>
    <name evidence="4" type="ORF">ACFQHR_02320</name>
</gene>
<evidence type="ECO:0000256" key="2">
    <source>
        <dbReference type="ARBA" id="ARBA00023315"/>
    </source>
</evidence>
<keyword evidence="1 4" id="KW-0808">Transferase</keyword>
<keyword evidence="5" id="KW-1185">Reference proteome</keyword>
<evidence type="ECO:0000313" key="5">
    <source>
        <dbReference type="Proteomes" id="UP001596405"/>
    </source>
</evidence>
<accession>A0ABW2DF12</accession>
<evidence type="ECO:0000256" key="1">
    <source>
        <dbReference type="ARBA" id="ARBA00022679"/>
    </source>
</evidence>
<sequence length="159" mass="18231">MSLTVTIRKGTEADLPQVHALIVELAVYEKAPDEVTNTIEDMRRDGFGDKSIFEFYVADSAEEGIVAIALYYTAYSTWKGKMLFLEDIVVTERHRRRGIGRLLFRAVVEAAKEGNYQRMKWQVLEWNGPAINFYRSIGANLDEEWTNCNLSKAQLQAFE</sequence>
<comment type="caution">
    <text evidence="4">The sequence shown here is derived from an EMBL/GenBank/DDBJ whole genome shotgun (WGS) entry which is preliminary data.</text>
</comment>
<dbReference type="Pfam" id="PF00583">
    <property type="entry name" value="Acetyltransf_1"/>
    <property type="match status" value="1"/>
</dbReference>
<evidence type="ECO:0000259" key="3">
    <source>
        <dbReference type="PROSITE" id="PS51186"/>
    </source>
</evidence>
<dbReference type="Gene3D" id="3.40.630.30">
    <property type="match status" value="1"/>
</dbReference>
<dbReference type="PANTHER" id="PTHR10545:SF29">
    <property type="entry name" value="GH14572P-RELATED"/>
    <property type="match status" value="1"/>
</dbReference>
<dbReference type="RefSeq" id="WP_066620347.1">
    <property type="nucleotide sequence ID" value="NZ_JBHSYQ010000003.1"/>
</dbReference>
<dbReference type="InterPro" id="IPR016181">
    <property type="entry name" value="Acyl_CoA_acyltransferase"/>
</dbReference>
<reference evidence="5" key="1">
    <citation type="journal article" date="2019" name="Int. J. Syst. Evol. Microbiol.">
        <title>The Global Catalogue of Microorganisms (GCM) 10K type strain sequencing project: providing services to taxonomists for standard genome sequencing and annotation.</title>
        <authorList>
            <consortium name="The Broad Institute Genomics Platform"/>
            <consortium name="The Broad Institute Genome Sequencing Center for Infectious Disease"/>
            <person name="Wu L."/>
            <person name="Ma J."/>
        </authorList>
    </citation>
    <scope>NUCLEOTIDE SEQUENCE [LARGE SCALE GENOMIC DNA]</scope>
    <source>
        <strain evidence="5">CGMCC 4.7393</strain>
    </source>
</reference>
<evidence type="ECO:0000313" key="4">
    <source>
        <dbReference type="EMBL" id="MFC6996437.1"/>
    </source>
</evidence>
<feature type="domain" description="N-acetyltransferase" evidence="3">
    <location>
        <begin position="5"/>
        <end position="159"/>
    </location>
</feature>
<organism evidence="4 5">
    <name type="scientific">Rufibacter roseus</name>
    <dbReference type="NCBI Taxonomy" id="1567108"/>
    <lineage>
        <taxon>Bacteria</taxon>
        <taxon>Pseudomonadati</taxon>
        <taxon>Bacteroidota</taxon>
        <taxon>Cytophagia</taxon>
        <taxon>Cytophagales</taxon>
        <taxon>Hymenobacteraceae</taxon>
        <taxon>Rufibacter</taxon>
    </lineage>
</organism>
<dbReference type="PROSITE" id="PS51186">
    <property type="entry name" value="GNAT"/>
    <property type="match status" value="1"/>
</dbReference>
<protein>
    <submittedName>
        <fullName evidence="4">GNAT family N-acetyltransferase</fullName>
        <ecNumber evidence="4">2.3.-.-</ecNumber>
    </submittedName>
</protein>
<dbReference type="PANTHER" id="PTHR10545">
    <property type="entry name" value="DIAMINE N-ACETYLTRANSFERASE"/>
    <property type="match status" value="1"/>
</dbReference>